<proteinExistence type="predicted"/>
<keyword evidence="2" id="KW-1185">Reference proteome</keyword>
<dbReference type="PANTHER" id="PTHR48100:SF1">
    <property type="entry name" value="HISTIDINE PHOSPHATASE FAMILY PROTEIN-RELATED"/>
    <property type="match status" value="1"/>
</dbReference>
<dbReference type="Proteomes" id="UP000315753">
    <property type="component" value="Unassembled WGS sequence"/>
</dbReference>
<dbReference type="Pfam" id="PF00300">
    <property type="entry name" value="His_Phos_1"/>
    <property type="match status" value="1"/>
</dbReference>
<dbReference type="Gene3D" id="3.40.50.1240">
    <property type="entry name" value="Phosphoglycerate mutase-like"/>
    <property type="match status" value="1"/>
</dbReference>
<comment type="caution">
    <text evidence="1">The sequence shown here is derived from an EMBL/GenBank/DDBJ whole genome shotgun (WGS) entry which is preliminary data.</text>
</comment>
<dbReference type="GO" id="GO:0016791">
    <property type="term" value="F:phosphatase activity"/>
    <property type="evidence" value="ECO:0007669"/>
    <property type="project" value="TreeGrafter"/>
</dbReference>
<dbReference type="AlphaFoldDB" id="A0A540V4S0"/>
<dbReference type="SUPFAM" id="SSF53254">
    <property type="entry name" value="Phosphoglycerate mutase-like"/>
    <property type="match status" value="1"/>
</dbReference>
<organism evidence="1 2">
    <name type="scientific">Ureibacillus terrenus</name>
    <dbReference type="NCBI Taxonomy" id="118246"/>
    <lineage>
        <taxon>Bacteria</taxon>
        <taxon>Bacillati</taxon>
        <taxon>Bacillota</taxon>
        <taxon>Bacilli</taxon>
        <taxon>Bacillales</taxon>
        <taxon>Caryophanaceae</taxon>
        <taxon>Ureibacillus</taxon>
    </lineage>
</organism>
<dbReference type="RefSeq" id="WP_141601308.1">
    <property type="nucleotide sequence ID" value="NZ_VIGD01000003.1"/>
</dbReference>
<dbReference type="InterPro" id="IPR013078">
    <property type="entry name" value="His_Pase_superF_clade-1"/>
</dbReference>
<reference evidence="1 2" key="1">
    <citation type="submission" date="2019-06" db="EMBL/GenBank/DDBJ databases">
        <title>Genome sequence of Ureibacillus terrenus.</title>
        <authorList>
            <person name="Maclea K.S."/>
            <person name="Simoes M."/>
        </authorList>
    </citation>
    <scope>NUCLEOTIDE SEQUENCE [LARGE SCALE GENOMIC DNA]</scope>
    <source>
        <strain evidence="1 2">ATCC BAA-384</strain>
    </source>
</reference>
<dbReference type="EMBL" id="VIGD01000003">
    <property type="protein sequence ID" value="TQE91749.1"/>
    <property type="molecule type" value="Genomic_DNA"/>
</dbReference>
<sequence>MGNCAVVVHLIRHEKTKANVEGKYLGWTDESIVYQKADCLVPIRAKDVYGSDLKRCRETARLYFPDARYHPFFGLRELNFGDFEMKTYEDLKENARYRRWIDDPGKATPPNGESFAEFEKRVLDCFRQIVAGSGEYVFVVHGGVIRLLLAALYQKQSFRELMVEHRKVYTLHWDDFRSMKGGEACNRLSVAPITVNGNL</sequence>
<gene>
    <name evidence="1" type="ORF">FKZ59_03240</name>
</gene>
<dbReference type="InterPro" id="IPR029033">
    <property type="entry name" value="His_PPase_superfam"/>
</dbReference>
<accession>A0A540V4S0</accession>
<evidence type="ECO:0000313" key="1">
    <source>
        <dbReference type="EMBL" id="TQE91749.1"/>
    </source>
</evidence>
<dbReference type="CDD" id="cd07067">
    <property type="entry name" value="HP_PGM_like"/>
    <property type="match status" value="1"/>
</dbReference>
<dbReference type="OrthoDB" id="9783269at2"/>
<dbReference type="PANTHER" id="PTHR48100">
    <property type="entry name" value="BROAD-SPECIFICITY PHOSPHATASE YOR283W-RELATED"/>
    <property type="match status" value="1"/>
</dbReference>
<dbReference type="SMART" id="SM00855">
    <property type="entry name" value="PGAM"/>
    <property type="match status" value="1"/>
</dbReference>
<dbReference type="GO" id="GO:0005737">
    <property type="term" value="C:cytoplasm"/>
    <property type="evidence" value="ECO:0007669"/>
    <property type="project" value="TreeGrafter"/>
</dbReference>
<protein>
    <submittedName>
        <fullName evidence="1">Fructose-2,6-bisphosphatase</fullName>
    </submittedName>
</protein>
<dbReference type="InterPro" id="IPR050275">
    <property type="entry name" value="PGM_Phosphatase"/>
</dbReference>
<name>A0A540V4S0_9BACL</name>
<evidence type="ECO:0000313" key="2">
    <source>
        <dbReference type="Proteomes" id="UP000315753"/>
    </source>
</evidence>